<accession>A0ACC0L1Y4</accession>
<proteinExistence type="predicted"/>
<organism evidence="1 2">
    <name type="scientific">Rhododendron molle</name>
    <name type="common">Chinese azalea</name>
    <name type="synonym">Azalea mollis</name>
    <dbReference type="NCBI Taxonomy" id="49168"/>
    <lineage>
        <taxon>Eukaryota</taxon>
        <taxon>Viridiplantae</taxon>
        <taxon>Streptophyta</taxon>
        <taxon>Embryophyta</taxon>
        <taxon>Tracheophyta</taxon>
        <taxon>Spermatophyta</taxon>
        <taxon>Magnoliopsida</taxon>
        <taxon>eudicotyledons</taxon>
        <taxon>Gunneridae</taxon>
        <taxon>Pentapetalae</taxon>
        <taxon>asterids</taxon>
        <taxon>Ericales</taxon>
        <taxon>Ericaceae</taxon>
        <taxon>Ericoideae</taxon>
        <taxon>Rhodoreae</taxon>
        <taxon>Rhododendron</taxon>
    </lineage>
</organism>
<evidence type="ECO:0000313" key="1">
    <source>
        <dbReference type="EMBL" id="KAI8522502.1"/>
    </source>
</evidence>
<sequence>MSGGDGTAAGGGEAEYETVRTSVWWDIENCPVPKSCDPHAIAKNITSSLVQMNYKGRVSISAYGDTNRIPFYLQHALSSTGIALNHVPAVGRHCLLCISILDDSIGLYSLLPSACILIVKRSNIHRDKFDVSADASTCATLEVDQSCPSNFPDDAMKGLPTELTCVKDASDKKILVDMLFWAVDNPAPANYLLISGDRDFSNALHQLRMRRYNVLLAQPLKASHALVAAAKSVWLWTNLVTGGSPLPCGESTQPANVNDNLNSELSRNPISDPSPLTQPQIPSTGCFSNGNQKFNSDKDADSKFRGKYFRKNPNQPMITRASSAPVETQEIKNDDYSLPPENAPAKQFKKAPHEFFGSSEPTISSSKSSSNILPGELDNSGNTARVFAENAPNHYPRPSFAPPHNMFLPNPRNNWPHPVPLQPDVSRFSSTPAPSVPNTEKLGISQDSNYSQNSSNFCERFEFGNLPIPNGYPKGHSLQSSQPVFPDAPSNMHPSSFQFPPLSSTMVVGNSISGNGMRGGCLQPSEFVPGDVGVVLLALSSLKVEKIMPTEANIKDCIRFGDPRHHNIVVRKALDNAIEQNMVVMLNLGIVPLYTGKNERLWKCVNPLDGDLNQYPKPMWERIQKFLASAAGRPVIMTSQCRYEAALILKSMCLKDLAMGEVLQLLNMIITMKRWILPHHSGWQPITISLTETDNDTELLQALCSSGTHILQLAVIERVTVGENQ</sequence>
<dbReference type="Proteomes" id="UP001062846">
    <property type="component" value="Chromosome 13"/>
</dbReference>
<protein>
    <submittedName>
        <fullName evidence="1">Uncharacterized protein</fullName>
    </submittedName>
</protein>
<gene>
    <name evidence="1" type="ORF">RHMOL_Rhmol13G0002200</name>
</gene>
<reference evidence="1" key="1">
    <citation type="submission" date="2022-02" db="EMBL/GenBank/DDBJ databases">
        <title>Plant Genome Project.</title>
        <authorList>
            <person name="Zhang R.-G."/>
        </authorList>
    </citation>
    <scope>NUCLEOTIDE SEQUENCE</scope>
    <source>
        <strain evidence="1">AT1</strain>
    </source>
</reference>
<comment type="caution">
    <text evidence="1">The sequence shown here is derived from an EMBL/GenBank/DDBJ whole genome shotgun (WGS) entry which is preliminary data.</text>
</comment>
<evidence type="ECO:0000313" key="2">
    <source>
        <dbReference type="Proteomes" id="UP001062846"/>
    </source>
</evidence>
<keyword evidence="2" id="KW-1185">Reference proteome</keyword>
<dbReference type="EMBL" id="CM046400">
    <property type="protein sequence ID" value="KAI8522502.1"/>
    <property type="molecule type" value="Genomic_DNA"/>
</dbReference>
<name>A0ACC0L1Y4_RHOML</name>